<comment type="caution">
    <text evidence="6">The sequence shown here is derived from an EMBL/GenBank/DDBJ whole genome shotgun (WGS) entry which is preliminary data.</text>
</comment>
<name>A0A426XYD7_ENSVE</name>
<feature type="compositionally biased region" description="Polar residues" evidence="4">
    <location>
        <begin position="102"/>
        <end position="116"/>
    </location>
</feature>
<dbReference type="EMBL" id="AMZH03016539">
    <property type="protein sequence ID" value="RRT44321.1"/>
    <property type="molecule type" value="Genomic_DNA"/>
</dbReference>
<evidence type="ECO:0000256" key="4">
    <source>
        <dbReference type="SAM" id="MobiDB-lite"/>
    </source>
</evidence>
<proteinExistence type="predicted"/>
<accession>A0A426XYD7</accession>
<keyword evidence="2 3" id="KW-0371">Homeobox</keyword>
<reference evidence="6 7" key="1">
    <citation type="journal article" date="2014" name="Agronomy (Basel)">
        <title>A Draft Genome Sequence for Ensete ventricosum, the Drought-Tolerant Tree Against Hunger.</title>
        <authorList>
            <person name="Harrison J."/>
            <person name="Moore K.A."/>
            <person name="Paszkiewicz K."/>
            <person name="Jones T."/>
            <person name="Grant M."/>
            <person name="Ambacheew D."/>
            <person name="Muzemil S."/>
            <person name="Studholme D.J."/>
        </authorList>
    </citation>
    <scope>NUCLEOTIDE SEQUENCE [LARGE SCALE GENOMIC DNA]</scope>
</reference>
<dbReference type="InterPro" id="IPR001356">
    <property type="entry name" value="HD"/>
</dbReference>
<dbReference type="PANTHER" id="PTHR36968:SF5">
    <property type="entry name" value="HOMEOBOX-DDT DOMAIN PROTEIN RLT2"/>
    <property type="match status" value="1"/>
</dbReference>
<feature type="DNA-binding region" description="Homeobox" evidence="2">
    <location>
        <begin position="19"/>
        <end position="78"/>
    </location>
</feature>
<gene>
    <name evidence="6" type="ORF">B296_00053694</name>
</gene>
<organism evidence="6 7">
    <name type="scientific">Ensete ventricosum</name>
    <name type="common">Abyssinian banana</name>
    <name type="synonym">Musa ensete</name>
    <dbReference type="NCBI Taxonomy" id="4639"/>
    <lineage>
        <taxon>Eukaryota</taxon>
        <taxon>Viridiplantae</taxon>
        <taxon>Streptophyta</taxon>
        <taxon>Embryophyta</taxon>
        <taxon>Tracheophyta</taxon>
        <taxon>Spermatophyta</taxon>
        <taxon>Magnoliopsida</taxon>
        <taxon>Liliopsida</taxon>
        <taxon>Zingiberales</taxon>
        <taxon>Musaceae</taxon>
        <taxon>Ensete</taxon>
    </lineage>
</organism>
<dbReference type="CDD" id="cd00086">
    <property type="entry name" value="homeodomain"/>
    <property type="match status" value="1"/>
</dbReference>
<dbReference type="InterPro" id="IPR009057">
    <property type="entry name" value="Homeodomain-like_sf"/>
</dbReference>
<evidence type="ECO:0000313" key="7">
    <source>
        <dbReference type="Proteomes" id="UP000287651"/>
    </source>
</evidence>
<dbReference type="GO" id="GO:0005634">
    <property type="term" value="C:nucleus"/>
    <property type="evidence" value="ECO:0007669"/>
    <property type="project" value="UniProtKB-SubCell"/>
</dbReference>
<evidence type="ECO:0000313" key="6">
    <source>
        <dbReference type="EMBL" id="RRT44321.1"/>
    </source>
</evidence>
<evidence type="ECO:0000256" key="1">
    <source>
        <dbReference type="ARBA" id="ARBA00004123"/>
    </source>
</evidence>
<dbReference type="Gene3D" id="1.10.10.60">
    <property type="entry name" value="Homeodomain-like"/>
    <property type="match status" value="1"/>
</dbReference>
<protein>
    <recommendedName>
        <fullName evidence="5">Homeobox domain-containing protein</fullName>
    </recommendedName>
</protein>
<dbReference type="AlphaFoldDB" id="A0A426XYD7"/>
<evidence type="ECO:0000259" key="5">
    <source>
        <dbReference type="PROSITE" id="PS50071"/>
    </source>
</evidence>
<dbReference type="GO" id="GO:0006357">
    <property type="term" value="P:regulation of transcription by RNA polymerase II"/>
    <property type="evidence" value="ECO:0007669"/>
    <property type="project" value="InterPro"/>
</dbReference>
<dbReference type="Pfam" id="PF00046">
    <property type="entry name" value="Homeodomain"/>
    <property type="match status" value="1"/>
</dbReference>
<sequence>MEAGDGEQARPPPAEGGDKPPKRKMKTPYQLEILESTYAVETYPSEALRGELSVKTGLSDRQLQMWFCHRRLKDRKVQSARKHRREAESLPLTPPPPVLPPQNDSLFSSPYGSSGQSRRAATRTVAAVSRIGTEMSAVGSRYYDALLPLPPTHLGHLALMERQILASVEAQLGEPLRQDGPVLGVEFDPLPPGAFGMGPRALHEYQFIPEQPSVWPEALDRVSQSHYLESSADAPNIKMTSLPSGGRYLHVNDHEGSSYTFQGQILSAGLLTQEGWQRAFPSVPVEYDNSLHGSSFPDSATDAQFAMSEVPGLESPYLSPYRRMDRKRKIIVVVMYFCHMQSDEARIDKEVEAHEKRIKKEIEKQDILRLKVLL</sequence>
<keyword evidence="2 3" id="KW-0539">Nucleus</keyword>
<dbReference type="PROSITE" id="PS50071">
    <property type="entry name" value="HOMEOBOX_2"/>
    <property type="match status" value="1"/>
</dbReference>
<dbReference type="PANTHER" id="PTHR36968">
    <property type="entry name" value="HOMEOBOX-DDT DOMAIN PROTEIN RLT2"/>
    <property type="match status" value="1"/>
</dbReference>
<dbReference type="SMART" id="SM00389">
    <property type="entry name" value="HOX"/>
    <property type="match status" value="1"/>
</dbReference>
<feature type="region of interest" description="Disordered" evidence="4">
    <location>
        <begin position="1"/>
        <end position="28"/>
    </location>
</feature>
<dbReference type="GO" id="GO:0003677">
    <property type="term" value="F:DNA binding"/>
    <property type="evidence" value="ECO:0007669"/>
    <property type="project" value="UniProtKB-UniRule"/>
</dbReference>
<feature type="region of interest" description="Disordered" evidence="4">
    <location>
        <begin position="77"/>
        <end position="118"/>
    </location>
</feature>
<dbReference type="InterPro" id="IPR044977">
    <property type="entry name" value="RLT1-3"/>
</dbReference>
<keyword evidence="2 3" id="KW-0238">DNA-binding</keyword>
<dbReference type="Proteomes" id="UP000287651">
    <property type="component" value="Unassembled WGS sequence"/>
</dbReference>
<comment type="subcellular location">
    <subcellularLocation>
        <location evidence="1 2 3">Nucleus</location>
    </subcellularLocation>
</comment>
<evidence type="ECO:0000256" key="3">
    <source>
        <dbReference type="RuleBase" id="RU000682"/>
    </source>
</evidence>
<feature type="domain" description="Homeobox" evidence="5">
    <location>
        <begin position="17"/>
        <end position="77"/>
    </location>
</feature>
<evidence type="ECO:0000256" key="2">
    <source>
        <dbReference type="PROSITE-ProRule" id="PRU00108"/>
    </source>
</evidence>
<dbReference type="SUPFAM" id="SSF46689">
    <property type="entry name" value="Homeodomain-like"/>
    <property type="match status" value="1"/>
</dbReference>